<keyword evidence="4" id="KW-0233">DNA recombination</keyword>
<evidence type="ECO:0000313" key="7">
    <source>
        <dbReference type="EMBL" id="OAH50282.1"/>
    </source>
</evidence>
<dbReference type="InterPro" id="IPR010095">
    <property type="entry name" value="Cas12f1-like_TNB"/>
</dbReference>
<dbReference type="AlphaFoldDB" id="A0A177KA62"/>
<dbReference type="GO" id="GO:0032196">
    <property type="term" value="P:transposition"/>
    <property type="evidence" value="ECO:0007669"/>
    <property type="project" value="UniProtKB-KW"/>
</dbReference>
<organism evidence="7 8">
    <name type="scientific">Microbacterium oleivorans</name>
    <dbReference type="NCBI Taxonomy" id="273677"/>
    <lineage>
        <taxon>Bacteria</taxon>
        <taxon>Bacillati</taxon>
        <taxon>Actinomycetota</taxon>
        <taxon>Actinomycetes</taxon>
        <taxon>Micrococcales</taxon>
        <taxon>Microbacteriaceae</taxon>
        <taxon>Microbacterium</taxon>
    </lineage>
</organism>
<evidence type="ECO:0000259" key="6">
    <source>
        <dbReference type="Pfam" id="PF07282"/>
    </source>
</evidence>
<keyword evidence="3" id="KW-0238">DNA-binding</keyword>
<dbReference type="Proteomes" id="UP000076998">
    <property type="component" value="Unassembled WGS sequence"/>
</dbReference>
<evidence type="ECO:0000256" key="4">
    <source>
        <dbReference type="ARBA" id="ARBA00023172"/>
    </source>
</evidence>
<evidence type="ECO:0000256" key="1">
    <source>
        <dbReference type="ARBA" id="ARBA00008761"/>
    </source>
</evidence>
<feature type="domain" description="Cas12f1-like TNB" evidence="6">
    <location>
        <begin position="126"/>
        <end position="192"/>
    </location>
</feature>
<evidence type="ECO:0000259" key="5">
    <source>
        <dbReference type="Pfam" id="PF01385"/>
    </source>
</evidence>
<evidence type="ECO:0000256" key="2">
    <source>
        <dbReference type="ARBA" id="ARBA00022578"/>
    </source>
</evidence>
<dbReference type="NCBIfam" id="NF040570">
    <property type="entry name" value="guided_TnpB"/>
    <property type="match status" value="1"/>
</dbReference>
<reference evidence="7 8" key="1">
    <citation type="submission" date="2016-02" db="EMBL/GenBank/DDBJ databases">
        <authorList>
            <person name="Wen L."/>
            <person name="He K."/>
            <person name="Yang H."/>
        </authorList>
    </citation>
    <scope>NUCLEOTIDE SEQUENCE [LARGE SCALE GENOMIC DNA]</scope>
    <source>
        <strain evidence="7 8">CD11_3</strain>
    </source>
</reference>
<evidence type="ECO:0000313" key="8">
    <source>
        <dbReference type="Proteomes" id="UP000076998"/>
    </source>
</evidence>
<feature type="domain" description="Probable transposase IS891/IS1136/IS1341" evidence="5">
    <location>
        <begin position="6"/>
        <end position="114"/>
    </location>
</feature>
<keyword evidence="2" id="KW-0815">Transposition</keyword>
<comment type="caution">
    <text evidence="7">The sequence shown here is derived from an EMBL/GenBank/DDBJ whole genome shotgun (WGS) entry which is preliminary data.</text>
</comment>
<protein>
    <recommendedName>
        <fullName evidence="9">Transposase</fullName>
    </recommendedName>
</protein>
<comment type="similarity">
    <text evidence="1">In the C-terminal section; belongs to the transposase 35 family.</text>
</comment>
<accession>A0A177KA62</accession>
<evidence type="ECO:0008006" key="9">
    <source>
        <dbReference type="Google" id="ProtNLM"/>
    </source>
</evidence>
<dbReference type="EMBL" id="LSTV01000002">
    <property type="protein sequence ID" value="OAH50282.1"/>
    <property type="molecule type" value="Genomic_DNA"/>
</dbReference>
<dbReference type="Pfam" id="PF01385">
    <property type="entry name" value="OrfB_IS605"/>
    <property type="match status" value="1"/>
</dbReference>
<name>A0A177KA62_9MICO</name>
<dbReference type="GO" id="GO:0003677">
    <property type="term" value="F:DNA binding"/>
    <property type="evidence" value="ECO:0007669"/>
    <property type="project" value="UniProtKB-KW"/>
</dbReference>
<proteinExistence type="inferred from homology"/>
<gene>
    <name evidence="7" type="ORF">AYL44_07400</name>
</gene>
<sequence length="233" mass="25761">MPAPIAPTHPDRVAGIDLGLTDLATIAYSDGTREKIAAPKHYRAAERKLARAQKKLSRAQRGSKNREKLRVEVARIHARTANLRRDHARQLISRLIRENQTISLETLRVSAMVRGRYGKSITDAGWSQFVTELEAKAATHGRTVVRADRFFPSTRLCAICNTKSGPSSTDVRQWTCTCGIHLDRDYNAATNLLVLALAPGKVERLNACGRDIRLRLAGAVSNEAGTRRNEVTS</sequence>
<evidence type="ECO:0000256" key="3">
    <source>
        <dbReference type="ARBA" id="ARBA00023125"/>
    </source>
</evidence>
<dbReference type="Pfam" id="PF07282">
    <property type="entry name" value="Cas12f1-like_TNB"/>
    <property type="match status" value="1"/>
</dbReference>
<dbReference type="GO" id="GO:0006310">
    <property type="term" value="P:DNA recombination"/>
    <property type="evidence" value="ECO:0007669"/>
    <property type="project" value="UniProtKB-KW"/>
</dbReference>
<dbReference type="InterPro" id="IPR001959">
    <property type="entry name" value="Transposase"/>
</dbReference>